<dbReference type="Gene3D" id="1.10.1220.170">
    <property type="match status" value="1"/>
</dbReference>
<evidence type="ECO:0000313" key="1">
    <source>
        <dbReference type="EMBL" id="MFD0961706.1"/>
    </source>
</evidence>
<protein>
    <submittedName>
        <fullName evidence="1">Uncharacterized protein</fullName>
    </submittedName>
</protein>
<keyword evidence="2" id="KW-1185">Reference proteome</keyword>
<sequence>MDKKSGALQWFIDVLDSDLDLRQSIEQSDEDIRQGKIFTTDEIIEQIKQGKL</sequence>
<dbReference type="Proteomes" id="UP001596989">
    <property type="component" value="Unassembled WGS sequence"/>
</dbReference>
<accession>A0ABW3HW16</accession>
<gene>
    <name evidence="1" type="ORF">ACFQ2I_20380</name>
</gene>
<proteinExistence type="predicted"/>
<dbReference type="RefSeq" id="WP_377567536.1">
    <property type="nucleotide sequence ID" value="NZ_JBHTJZ010000064.1"/>
</dbReference>
<organism evidence="1 2">
    <name type="scientific">Paenibacillus chungangensis</name>
    <dbReference type="NCBI Taxonomy" id="696535"/>
    <lineage>
        <taxon>Bacteria</taxon>
        <taxon>Bacillati</taxon>
        <taxon>Bacillota</taxon>
        <taxon>Bacilli</taxon>
        <taxon>Bacillales</taxon>
        <taxon>Paenibacillaceae</taxon>
        <taxon>Paenibacillus</taxon>
    </lineage>
</organism>
<evidence type="ECO:0000313" key="2">
    <source>
        <dbReference type="Proteomes" id="UP001596989"/>
    </source>
</evidence>
<reference evidence="2" key="1">
    <citation type="journal article" date="2019" name="Int. J. Syst. Evol. Microbiol.">
        <title>The Global Catalogue of Microorganisms (GCM) 10K type strain sequencing project: providing services to taxonomists for standard genome sequencing and annotation.</title>
        <authorList>
            <consortium name="The Broad Institute Genomics Platform"/>
            <consortium name="The Broad Institute Genome Sequencing Center for Infectious Disease"/>
            <person name="Wu L."/>
            <person name="Ma J."/>
        </authorList>
    </citation>
    <scope>NUCLEOTIDE SEQUENCE [LARGE SCALE GENOMIC DNA]</scope>
    <source>
        <strain evidence="2">CCUG 59129</strain>
    </source>
</reference>
<dbReference type="EMBL" id="JBHTJZ010000064">
    <property type="protein sequence ID" value="MFD0961706.1"/>
    <property type="molecule type" value="Genomic_DNA"/>
</dbReference>
<comment type="caution">
    <text evidence="1">The sequence shown here is derived from an EMBL/GenBank/DDBJ whole genome shotgun (WGS) entry which is preliminary data.</text>
</comment>
<name>A0ABW3HW16_9BACL</name>